<evidence type="ECO:0000256" key="3">
    <source>
        <dbReference type="ARBA" id="ARBA00022448"/>
    </source>
</evidence>
<proteinExistence type="inferred from homology"/>
<accession>A0A9K3ENQ1</accession>
<feature type="transmembrane region" description="Helical" evidence="7">
    <location>
        <begin position="129"/>
        <end position="151"/>
    </location>
</feature>
<feature type="transmembrane region" description="Helical" evidence="7">
    <location>
        <begin position="97"/>
        <end position="117"/>
    </location>
</feature>
<comment type="subcellular location">
    <subcellularLocation>
        <location evidence="1">Membrane</location>
        <topology evidence="1">Multi-pass membrane protein</topology>
    </subcellularLocation>
</comment>
<dbReference type="EMBL" id="MNCJ02000327">
    <property type="protein sequence ID" value="KAF5776962.1"/>
    <property type="molecule type" value="Genomic_DNA"/>
</dbReference>
<feature type="transmembrane region" description="Helical" evidence="7">
    <location>
        <begin position="62"/>
        <end position="82"/>
    </location>
</feature>
<evidence type="ECO:0000256" key="5">
    <source>
        <dbReference type="ARBA" id="ARBA00022989"/>
    </source>
</evidence>
<evidence type="ECO:0000256" key="6">
    <source>
        <dbReference type="ARBA" id="ARBA00023136"/>
    </source>
</evidence>
<evidence type="ECO:0000256" key="4">
    <source>
        <dbReference type="ARBA" id="ARBA00022692"/>
    </source>
</evidence>
<dbReference type="PANTHER" id="PTHR10332">
    <property type="entry name" value="EQUILIBRATIVE NUCLEOSIDE TRANSPORTER"/>
    <property type="match status" value="1"/>
</dbReference>
<keyword evidence="4 7" id="KW-0812">Transmembrane</keyword>
<feature type="transmembrane region" description="Helical" evidence="7">
    <location>
        <begin position="163"/>
        <end position="184"/>
    </location>
</feature>
<dbReference type="InterPro" id="IPR002259">
    <property type="entry name" value="Eqnu_transpt"/>
</dbReference>
<keyword evidence="3" id="KW-0813">Transport</keyword>
<evidence type="ECO:0000256" key="2">
    <source>
        <dbReference type="ARBA" id="ARBA00007965"/>
    </source>
</evidence>
<name>A0A9K3ENQ1_HELAN</name>
<keyword evidence="5 7" id="KW-1133">Transmembrane helix</keyword>
<gene>
    <name evidence="8" type="ORF">HanXRQr2_Chr12g0530081</name>
</gene>
<evidence type="ECO:0000313" key="8">
    <source>
        <dbReference type="EMBL" id="KAF5776962.1"/>
    </source>
</evidence>
<dbReference type="PANTHER" id="PTHR10332:SF75">
    <property type="entry name" value="EQUILIBRATIVE NUCLEOSIDE TRANSPORTER, MAJOR FACILITATOR SUPERFAMILY DOMAIN PROTEIN-RELATED"/>
    <property type="match status" value="1"/>
</dbReference>
<dbReference type="GO" id="GO:0005886">
    <property type="term" value="C:plasma membrane"/>
    <property type="evidence" value="ECO:0000318"/>
    <property type="project" value="GO_Central"/>
</dbReference>
<evidence type="ECO:0000256" key="1">
    <source>
        <dbReference type="ARBA" id="ARBA00004141"/>
    </source>
</evidence>
<keyword evidence="6 7" id="KW-0472">Membrane</keyword>
<sequence>MEILQPNPNLKTYDNKEPKDTYNMAYIIHFLLGAGYLVPWNAFITAVDYFRYLYPNKHINKAFSVGYMSAAMAVLFTLMWFSRSSRIKLPSVRTRMNLGQCLFILALMVAPVTDWIVHGKEETRKAMNIAFVVLVSMVMISGLADGLVGGSLVGATGALPGRYMQAVFAGNATAGMIYIFRLFISIF</sequence>
<dbReference type="Gramene" id="mRNA:HanXRQr2_Chr12g0530081">
    <property type="protein sequence ID" value="CDS:HanXRQr2_Chr12g0530081.1"/>
    <property type="gene ID" value="HanXRQr2_Chr12g0530081"/>
</dbReference>
<comment type="similarity">
    <text evidence="2">Belongs to the SLC29A/ENT transporter (TC 2.A.57) family.</text>
</comment>
<dbReference type="AlphaFoldDB" id="A0A9K3ENQ1"/>
<organism evidence="8 9">
    <name type="scientific">Helianthus annuus</name>
    <name type="common">Common sunflower</name>
    <dbReference type="NCBI Taxonomy" id="4232"/>
    <lineage>
        <taxon>Eukaryota</taxon>
        <taxon>Viridiplantae</taxon>
        <taxon>Streptophyta</taxon>
        <taxon>Embryophyta</taxon>
        <taxon>Tracheophyta</taxon>
        <taxon>Spermatophyta</taxon>
        <taxon>Magnoliopsida</taxon>
        <taxon>eudicotyledons</taxon>
        <taxon>Gunneridae</taxon>
        <taxon>Pentapetalae</taxon>
        <taxon>asterids</taxon>
        <taxon>campanulids</taxon>
        <taxon>Asterales</taxon>
        <taxon>Asteraceae</taxon>
        <taxon>Asteroideae</taxon>
        <taxon>Heliantheae alliance</taxon>
        <taxon>Heliantheae</taxon>
        <taxon>Helianthus</taxon>
    </lineage>
</organism>
<evidence type="ECO:0000256" key="7">
    <source>
        <dbReference type="SAM" id="Phobius"/>
    </source>
</evidence>
<reference evidence="8" key="1">
    <citation type="journal article" date="2017" name="Nature">
        <title>The sunflower genome provides insights into oil metabolism, flowering and Asterid evolution.</title>
        <authorList>
            <person name="Badouin H."/>
            <person name="Gouzy J."/>
            <person name="Grassa C.J."/>
            <person name="Murat F."/>
            <person name="Staton S.E."/>
            <person name="Cottret L."/>
            <person name="Lelandais-Briere C."/>
            <person name="Owens G.L."/>
            <person name="Carrere S."/>
            <person name="Mayjonade B."/>
            <person name="Legrand L."/>
            <person name="Gill N."/>
            <person name="Kane N.C."/>
            <person name="Bowers J.E."/>
            <person name="Hubner S."/>
            <person name="Bellec A."/>
            <person name="Berard A."/>
            <person name="Berges H."/>
            <person name="Blanchet N."/>
            <person name="Boniface M.C."/>
            <person name="Brunel D."/>
            <person name="Catrice O."/>
            <person name="Chaidir N."/>
            <person name="Claudel C."/>
            <person name="Donnadieu C."/>
            <person name="Faraut T."/>
            <person name="Fievet G."/>
            <person name="Helmstetter N."/>
            <person name="King M."/>
            <person name="Knapp S.J."/>
            <person name="Lai Z."/>
            <person name="Le Paslier M.C."/>
            <person name="Lippi Y."/>
            <person name="Lorenzon L."/>
            <person name="Mandel J.R."/>
            <person name="Marage G."/>
            <person name="Marchand G."/>
            <person name="Marquand E."/>
            <person name="Bret-Mestries E."/>
            <person name="Morien E."/>
            <person name="Nambeesan S."/>
            <person name="Nguyen T."/>
            <person name="Pegot-Espagnet P."/>
            <person name="Pouilly N."/>
            <person name="Raftis F."/>
            <person name="Sallet E."/>
            <person name="Schiex T."/>
            <person name="Thomas J."/>
            <person name="Vandecasteele C."/>
            <person name="Vares D."/>
            <person name="Vear F."/>
            <person name="Vautrin S."/>
            <person name="Crespi M."/>
            <person name="Mangin B."/>
            <person name="Burke J.M."/>
            <person name="Salse J."/>
            <person name="Munos S."/>
            <person name="Vincourt P."/>
            <person name="Rieseberg L.H."/>
            <person name="Langlade N.B."/>
        </authorList>
    </citation>
    <scope>NUCLEOTIDE SEQUENCE</scope>
    <source>
        <tissue evidence="8">Leaves</tissue>
    </source>
</reference>
<reference evidence="8" key="2">
    <citation type="submission" date="2020-06" db="EMBL/GenBank/DDBJ databases">
        <title>Helianthus annuus Genome sequencing and assembly Release 2.</title>
        <authorList>
            <person name="Gouzy J."/>
            <person name="Langlade N."/>
            <person name="Munos S."/>
        </authorList>
    </citation>
    <scope>NUCLEOTIDE SEQUENCE</scope>
    <source>
        <tissue evidence="8">Leaves</tissue>
    </source>
</reference>
<protein>
    <submittedName>
        <fullName evidence="8">Equilibrative nucleoside transporter</fullName>
    </submittedName>
</protein>
<comment type="caution">
    <text evidence="8">The sequence shown here is derived from an EMBL/GenBank/DDBJ whole genome shotgun (WGS) entry which is preliminary data.</text>
</comment>
<keyword evidence="9" id="KW-1185">Reference proteome</keyword>
<evidence type="ECO:0000313" key="9">
    <source>
        <dbReference type="Proteomes" id="UP000215914"/>
    </source>
</evidence>
<dbReference type="Proteomes" id="UP000215914">
    <property type="component" value="Unassembled WGS sequence"/>
</dbReference>
<dbReference type="GO" id="GO:0005337">
    <property type="term" value="F:nucleoside transmembrane transporter activity"/>
    <property type="evidence" value="ECO:0000318"/>
    <property type="project" value="GO_Central"/>
</dbReference>
<feature type="transmembrane region" description="Helical" evidence="7">
    <location>
        <begin position="26"/>
        <end position="50"/>
    </location>
</feature>